<evidence type="ECO:0000256" key="12">
    <source>
        <dbReference type="ARBA" id="ARBA00049722"/>
    </source>
</evidence>
<dbReference type="PIRSF" id="PIRSF000137">
    <property type="entry name" value="Alcohol_oxidase"/>
    <property type="match status" value="1"/>
</dbReference>
<comment type="caution">
    <text evidence="20">The sequence shown here is derived from an EMBL/GenBank/DDBJ whole genome shotgun (WGS) entry which is preliminary data.</text>
</comment>
<comment type="subunit">
    <text evidence="5">Homodimer.</text>
</comment>
<keyword evidence="6" id="KW-0134">Cell wall</keyword>
<feature type="region of interest" description="Disordered" evidence="16">
    <location>
        <begin position="182"/>
        <end position="205"/>
    </location>
</feature>
<evidence type="ECO:0000256" key="10">
    <source>
        <dbReference type="ARBA" id="ARBA00023002"/>
    </source>
</evidence>
<comment type="cofactor">
    <cofactor evidence="1 14">
        <name>FAD</name>
        <dbReference type="ChEBI" id="CHEBI:57692"/>
    </cofactor>
</comment>
<protein>
    <recommendedName>
        <fullName evidence="12">glucose oxidase</fullName>
        <ecNumber evidence="12">1.1.3.4</ecNumber>
    </recommendedName>
</protein>
<organism evidence="20 21">
    <name type="scientific">Aspergillus cristatus</name>
    <name type="common">Chinese Fuzhuan brick tea-fermentation fungus</name>
    <name type="synonym">Eurotium cristatum</name>
    <dbReference type="NCBI Taxonomy" id="573508"/>
    <lineage>
        <taxon>Eukaryota</taxon>
        <taxon>Fungi</taxon>
        <taxon>Dikarya</taxon>
        <taxon>Ascomycota</taxon>
        <taxon>Pezizomycotina</taxon>
        <taxon>Eurotiomycetes</taxon>
        <taxon>Eurotiomycetidae</taxon>
        <taxon>Eurotiales</taxon>
        <taxon>Aspergillaceae</taxon>
        <taxon>Aspergillus</taxon>
        <taxon>Aspergillus subgen. Aspergillus</taxon>
    </lineage>
</organism>
<feature type="binding site" evidence="14">
    <location>
        <position position="300"/>
    </location>
    <ligand>
        <name>FAD</name>
        <dbReference type="ChEBI" id="CHEBI:57692"/>
    </ligand>
</feature>
<feature type="signal peptide" evidence="17">
    <location>
        <begin position="1"/>
        <end position="21"/>
    </location>
</feature>
<evidence type="ECO:0000256" key="14">
    <source>
        <dbReference type="PIRSR" id="PIRSR000137-2"/>
    </source>
</evidence>
<feature type="domain" description="Glucose-methanol-choline oxidoreductase N-terminal" evidence="18">
    <location>
        <begin position="135"/>
        <end position="158"/>
    </location>
</feature>
<dbReference type="InterPro" id="IPR000172">
    <property type="entry name" value="GMC_OxRdtase_N"/>
</dbReference>
<dbReference type="GO" id="GO:0050660">
    <property type="term" value="F:flavin adenine dinucleotide binding"/>
    <property type="evidence" value="ECO:0007669"/>
    <property type="project" value="InterPro"/>
</dbReference>
<dbReference type="EMBL" id="JXNT01000002">
    <property type="protein sequence ID" value="ODM21313.1"/>
    <property type="molecule type" value="Genomic_DNA"/>
</dbReference>
<dbReference type="Gene3D" id="3.30.560.10">
    <property type="entry name" value="Glucose Oxidase, domain 3"/>
    <property type="match status" value="1"/>
</dbReference>
<dbReference type="OrthoDB" id="269227at2759"/>
<reference evidence="20 21" key="1">
    <citation type="journal article" date="2016" name="BMC Genomics">
        <title>Comparative genomic and transcriptomic analyses of the Fuzhuan brick tea-fermentation fungus Aspergillus cristatus.</title>
        <authorList>
            <person name="Ge Y."/>
            <person name="Wang Y."/>
            <person name="Liu Y."/>
            <person name="Tan Y."/>
            <person name="Ren X."/>
            <person name="Zhang X."/>
            <person name="Hyde K.D."/>
            <person name="Liu Y."/>
            <person name="Liu Z."/>
        </authorList>
    </citation>
    <scope>NUCLEOTIDE SEQUENCE [LARGE SCALE GENOMIC DNA]</scope>
    <source>
        <strain evidence="20 21">GZAAS20.1005</strain>
    </source>
</reference>
<evidence type="ECO:0000256" key="8">
    <source>
        <dbReference type="ARBA" id="ARBA00022630"/>
    </source>
</evidence>
<feature type="compositionally biased region" description="Basic and acidic residues" evidence="16">
    <location>
        <begin position="182"/>
        <end position="192"/>
    </location>
</feature>
<feature type="chain" id="PRO_5009123746" description="glucose oxidase" evidence="17">
    <location>
        <begin position="22"/>
        <end position="642"/>
    </location>
</feature>
<keyword evidence="9 14" id="KW-0274">FAD</keyword>
<dbReference type="PROSITE" id="PS00623">
    <property type="entry name" value="GMC_OXRED_1"/>
    <property type="match status" value="1"/>
</dbReference>
<name>A0A1E3BK02_ASPCR</name>
<dbReference type="Gene3D" id="4.10.450.10">
    <property type="entry name" value="Glucose Oxidase, domain 2"/>
    <property type="match status" value="1"/>
</dbReference>
<keyword evidence="17" id="KW-0732">Signal</keyword>
<evidence type="ECO:0000256" key="1">
    <source>
        <dbReference type="ARBA" id="ARBA00001974"/>
    </source>
</evidence>
<keyword evidence="10" id="KW-0560">Oxidoreductase</keyword>
<evidence type="ECO:0000256" key="17">
    <source>
        <dbReference type="SAM" id="SignalP"/>
    </source>
</evidence>
<dbReference type="GO" id="GO:0046562">
    <property type="term" value="F:beta-D-glucose oxidase activity"/>
    <property type="evidence" value="ECO:0007669"/>
    <property type="project" value="UniProtKB-EC"/>
</dbReference>
<evidence type="ECO:0000256" key="4">
    <source>
        <dbReference type="ARBA" id="ARBA00010790"/>
    </source>
</evidence>
<evidence type="ECO:0000256" key="2">
    <source>
        <dbReference type="ARBA" id="ARBA00004191"/>
    </source>
</evidence>
<dbReference type="PROSITE" id="PS00624">
    <property type="entry name" value="GMC_OXRED_2"/>
    <property type="match status" value="1"/>
</dbReference>
<keyword evidence="21" id="KW-1185">Reference proteome</keyword>
<dbReference type="PANTHER" id="PTHR11552:SF201">
    <property type="entry name" value="GLUCOSE-METHANOL-CHOLINE OXIDOREDUCTASE N-TERMINAL DOMAIN-CONTAINING PROTEIN"/>
    <property type="match status" value="1"/>
</dbReference>
<evidence type="ECO:0000256" key="16">
    <source>
        <dbReference type="SAM" id="MobiDB-lite"/>
    </source>
</evidence>
<keyword evidence="8 15" id="KW-0285">Flavoprotein</keyword>
<dbReference type="Proteomes" id="UP000094569">
    <property type="component" value="Unassembled WGS sequence"/>
</dbReference>
<comment type="subcellular location">
    <subcellularLocation>
        <location evidence="2">Secreted</location>
        <location evidence="2">Cell wall</location>
    </subcellularLocation>
    <subcellularLocation>
        <location evidence="3">Secreted</location>
        <location evidence="3">Extracellular space</location>
        <location evidence="3">Extracellular matrix</location>
    </subcellularLocation>
</comment>
<dbReference type="InterPro" id="IPR027424">
    <property type="entry name" value="Glucose_Oxidase_domain_2"/>
</dbReference>
<dbReference type="Pfam" id="PF00732">
    <property type="entry name" value="GMC_oxred_N"/>
    <property type="match status" value="1"/>
</dbReference>
<evidence type="ECO:0000259" key="19">
    <source>
        <dbReference type="PROSITE" id="PS00624"/>
    </source>
</evidence>
<dbReference type="EC" id="1.1.3.4" evidence="12"/>
<dbReference type="PANTHER" id="PTHR11552">
    <property type="entry name" value="GLUCOSE-METHANOL-CHOLINE GMC OXIDOREDUCTASE"/>
    <property type="match status" value="1"/>
</dbReference>
<dbReference type="InterPro" id="IPR012132">
    <property type="entry name" value="GMC_OxRdtase"/>
</dbReference>
<evidence type="ECO:0000256" key="5">
    <source>
        <dbReference type="ARBA" id="ARBA00011738"/>
    </source>
</evidence>
<feature type="domain" description="Glucose-methanol-choline oxidoreductase N-terminal" evidence="19">
    <location>
        <begin position="349"/>
        <end position="363"/>
    </location>
</feature>
<dbReference type="InterPro" id="IPR007867">
    <property type="entry name" value="GMC_OxRtase_C"/>
</dbReference>
<dbReference type="AlphaFoldDB" id="A0A1E3BK02"/>
<evidence type="ECO:0000256" key="7">
    <source>
        <dbReference type="ARBA" id="ARBA00022530"/>
    </source>
</evidence>
<evidence type="ECO:0000256" key="13">
    <source>
        <dbReference type="PIRSR" id="PIRSR000137-1"/>
    </source>
</evidence>
<comment type="similarity">
    <text evidence="4 15">Belongs to the GMC oxidoreductase family.</text>
</comment>
<proteinExistence type="inferred from homology"/>
<evidence type="ECO:0000256" key="11">
    <source>
        <dbReference type="ARBA" id="ARBA00049435"/>
    </source>
</evidence>
<evidence type="ECO:0000256" key="9">
    <source>
        <dbReference type="ARBA" id="ARBA00022827"/>
    </source>
</evidence>
<dbReference type="VEuPathDB" id="FungiDB:SI65_02156"/>
<accession>A0A1E3BK02</accession>
<dbReference type="InterPro" id="IPR036188">
    <property type="entry name" value="FAD/NAD-bd_sf"/>
</dbReference>
<comment type="catalytic activity">
    <reaction evidence="11">
        <text>beta-D-glucose + O2 = D-glucono-1,5-lactone + H2O2</text>
        <dbReference type="Rhea" id="RHEA:11428"/>
        <dbReference type="ChEBI" id="CHEBI:15379"/>
        <dbReference type="ChEBI" id="CHEBI:15903"/>
        <dbReference type="ChEBI" id="CHEBI:16217"/>
        <dbReference type="ChEBI" id="CHEBI:16240"/>
        <dbReference type="EC" id="1.1.3.4"/>
    </reaction>
    <physiologicalReaction direction="left-to-right" evidence="11">
        <dbReference type="Rhea" id="RHEA:11429"/>
    </physiologicalReaction>
</comment>
<gene>
    <name evidence="20" type="ORF">SI65_02156</name>
</gene>
<keyword evidence="7" id="KW-0964">Secreted</keyword>
<dbReference type="STRING" id="573508.A0A1E3BK02"/>
<dbReference type="Pfam" id="PF05199">
    <property type="entry name" value="GMC_oxred_C"/>
    <property type="match status" value="1"/>
</dbReference>
<feature type="binding site" evidence="14">
    <location>
        <position position="610"/>
    </location>
    <ligand>
        <name>FAD</name>
        <dbReference type="ChEBI" id="CHEBI:57692"/>
    </ligand>
</feature>
<evidence type="ECO:0000256" key="6">
    <source>
        <dbReference type="ARBA" id="ARBA00022512"/>
    </source>
</evidence>
<evidence type="ECO:0000259" key="18">
    <source>
        <dbReference type="PROSITE" id="PS00623"/>
    </source>
</evidence>
<evidence type="ECO:0000313" key="20">
    <source>
        <dbReference type="EMBL" id="ODM21313.1"/>
    </source>
</evidence>
<evidence type="ECO:0000256" key="15">
    <source>
        <dbReference type="RuleBase" id="RU003968"/>
    </source>
</evidence>
<dbReference type="SUPFAM" id="SSF51905">
    <property type="entry name" value="FAD/NAD(P)-binding domain"/>
    <property type="match status" value="1"/>
</dbReference>
<evidence type="ECO:0000313" key="21">
    <source>
        <dbReference type="Proteomes" id="UP000094569"/>
    </source>
</evidence>
<dbReference type="SUPFAM" id="SSF54373">
    <property type="entry name" value="FAD-linked reductases, C-terminal domain"/>
    <property type="match status" value="1"/>
</dbReference>
<feature type="active site" description="Proton donor" evidence="13">
    <location>
        <position position="577"/>
    </location>
</feature>
<keyword evidence="7" id="KW-0272">Extracellular matrix</keyword>
<sequence length="642" mass="71262">MKYSFLGAVALLASTAFSQHAQVPFETWKAKQSTHQEKSITPGVIRDPYLVANTTYDYVIAGGGLTGLTIAAKLLENASTNFTVLVIENGFYGSEYGPIIDDLNTYGQIFGSSVDHAYETNPQKVHNRVEVIRSGNGLGGSTLINGGTWTRPHKVQVDSWSTVFGNTEWTWSKLDPFMKEIEKPRDPTKDKAITSGSWHSYDPACHNDGNDTGRVWVGARDRGRNWSQVIPALMRTVNHTYPDAPTQRDLCCGDPRGVSMFMNTLTPAQIRTDAARSWLRPILKNATTKNRITVLTGQIVGKVNLEKNVQKSPDAGGLYKATGVEFGVHNKDNWRWNVTAKQEVLLAAGSTISPLILQYSGIGPKEVLQHANVTQKLDLPVGLNLQDQTTTNVRSEVTAQGNGQGQVAYFATFAEVFGPDAQAYEGILNNDDTLKKWADETVAGGGFHNSTALLEQYRNYQKWLLQDNVTYAELFLDTDNRINFDLWDLIPFTRGYVKILDKDPYLRSFEYNPRYFENELDVAGQAAASRLARTLSRSHEMAQYTGNELIPGHLLPLNATLSEWVHYVKQNFRANYHGVGTCSMMSREQGGVVNQKAQVYDVDGLRVVDGSIPPTQVSSHVMTVFYGMAVKIAKAILDDYKP</sequence>
<evidence type="ECO:0000256" key="3">
    <source>
        <dbReference type="ARBA" id="ARBA00004498"/>
    </source>
</evidence>
<feature type="active site" description="Proton acceptor" evidence="13">
    <location>
        <position position="620"/>
    </location>
</feature>
<dbReference type="Gene3D" id="3.50.50.60">
    <property type="entry name" value="FAD/NAD(P)-binding domain"/>
    <property type="match status" value="1"/>
</dbReference>